<gene>
    <name evidence="1" type="ORF">HINF_LOCUS24140</name>
    <name evidence="2" type="ORF">HINF_LOCUS49077</name>
</gene>
<reference evidence="2 3" key="2">
    <citation type="submission" date="2024-07" db="EMBL/GenBank/DDBJ databases">
        <authorList>
            <person name="Akdeniz Z."/>
        </authorList>
    </citation>
    <scope>NUCLEOTIDE SEQUENCE [LARGE SCALE GENOMIC DNA]</scope>
</reference>
<comment type="caution">
    <text evidence="1">The sequence shown here is derived from an EMBL/GenBank/DDBJ whole genome shotgun (WGS) entry which is preliminary data.</text>
</comment>
<dbReference type="AlphaFoldDB" id="A0AA86PCV0"/>
<organism evidence="1">
    <name type="scientific">Hexamita inflata</name>
    <dbReference type="NCBI Taxonomy" id="28002"/>
    <lineage>
        <taxon>Eukaryota</taxon>
        <taxon>Metamonada</taxon>
        <taxon>Diplomonadida</taxon>
        <taxon>Hexamitidae</taxon>
        <taxon>Hexamitinae</taxon>
        <taxon>Hexamita</taxon>
    </lineage>
</organism>
<keyword evidence="3" id="KW-1185">Reference proteome</keyword>
<dbReference type="EMBL" id="CAXDID020000229">
    <property type="protein sequence ID" value="CAL6060133.1"/>
    <property type="molecule type" value="Genomic_DNA"/>
</dbReference>
<name>A0AA86PCV0_9EUKA</name>
<reference evidence="1" key="1">
    <citation type="submission" date="2023-06" db="EMBL/GenBank/DDBJ databases">
        <authorList>
            <person name="Kurt Z."/>
        </authorList>
    </citation>
    <scope>NUCLEOTIDE SEQUENCE</scope>
</reference>
<evidence type="ECO:0000313" key="3">
    <source>
        <dbReference type="Proteomes" id="UP001642409"/>
    </source>
</evidence>
<dbReference type="Proteomes" id="UP001642409">
    <property type="component" value="Unassembled WGS sequence"/>
</dbReference>
<accession>A0AA86PCV0</accession>
<dbReference type="EMBL" id="CATOUU010000637">
    <property type="protein sequence ID" value="CAI9936495.1"/>
    <property type="molecule type" value="Genomic_DNA"/>
</dbReference>
<evidence type="ECO:0000313" key="2">
    <source>
        <dbReference type="EMBL" id="CAL6060133.1"/>
    </source>
</evidence>
<sequence>MDIKVKRYNNYANRLQNSWNFQQHICFLLNPRQNDIAYYLISLSLLNSMSRTRVLLEQSRLITTSRELLSAECLLYTICTRLAFVNTMMVMVIESIHQNTI</sequence>
<evidence type="ECO:0000313" key="1">
    <source>
        <dbReference type="EMBL" id="CAI9936495.1"/>
    </source>
</evidence>
<proteinExistence type="predicted"/>
<protein>
    <submittedName>
        <fullName evidence="2">Hypothetical_protein</fullName>
    </submittedName>
</protein>